<feature type="transmembrane region" description="Helical" evidence="7">
    <location>
        <begin position="79"/>
        <end position="96"/>
    </location>
</feature>
<evidence type="ECO:0000256" key="5">
    <source>
        <dbReference type="ARBA" id="ARBA00022989"/>
    </source>
</evidence>
<dbReference type="PANTHER" id="PTHR42718:SF24">
    <property type="entry name" value="MAJOR FACILITATOR SUPERFAMILY (MFS) PROFILE DOMAIN-CONTAINING PROTEIN"/>
    <property type="match status" value="1"/>
</dbReference>
<dbReference type="InterPro" id="IPR011701">
    <property type="entry name" value="MFS"/>
</dbReference>
<keyword evidence="6 7" id="KW-0472">Membrane</keyword>
<feature type="transmembrane region" description="Helical" evidence="7">
    <location>
        <begin position="305"/>
        <end position="324"/>
    </location>
</feature>
<dbReference type="Gene3D" id="1.20.1250.20">
    <property type="entry name" value="MFS general substrate transporter like domains"/>
    <property type="match status" value="1"/>
</dbReference>
<feature type="transmembrane region" description="Helical" evidence="7">
    <location>
        <begin position="331"/>
        <end position="351"/>
    </location>
</feature>
<dbReference type="NCBIfam" id="TIGR00711">
    <property type="entry name" value="efflux_EmrB"/>
    <property type="match status" value="1"/>
</dbReference>
<dbReference type="InterPro" id="IPR004638">
    <property type="entry name" value="EmrB-like"/>
</dbReference>
<gene>
    <name evidence="9" type="primary">LinCd_1</name>
    <name evidence="9" type="ORF">CE91St30_11630</name>
</gene>
<accession>A0ABM7WHT3</accession>
<keyword evidence="3" id="KW-1003">Cell membrane</keyword>
<dbReference type="RefSeq" id="WP_244412068.1">
    <property type="nucleotide sequence ID" value="NZ_AP025564.1"/>
</dbReference>
<evidence type="ECO:0000256" key="6">
    <source>
        <dbReference type="ARBA" id="ARBA00023136"/>
    </source>
</evidence>
<dbReference type="Proteomes" id="UP001320544">
    <property type="component" value="Chromosome"/>
</dbReference>
<dbReference type="SUPFAM" id="SSF103473">
    <property type="entry name" value="MFS general substrate transporter"/>
    <property type="match status" value="1"/>
</dbReference>
<feature type="transmembrane region" description="Helical" evidence="7">
    <location>
        <begin position="108"/>
        <end position="126"/>
    </location>
</feature>
<name>A0ABM7WHT3_9ACTN</name>
<protein>
    <submittedName>
        <fullName evidence="9">MFS transporter</fullName>
    </submittedName>
</protein>
<dbReference type="PANTHER" id="PTHR42718">
    <property type="entry name" value="MAJOR FACILITATOR SUPERFAMILY MULTIDRUG TRANSPORTER MFSC"/>
    <property type="match status" value="1"/>
</dbReference>
<feature type="transmembrane region" description="Helical" evidence="7">
    <location>
        <begin position="197"/>
        <end position="218"/>
    </location>
</feature>
<feature type="transmembrane region" description="Helical" evidence="7">
    <location>
        <begin position="403"/>
        <end position="421"/>
    </location>
</feature>
<feature type="domain" description="Major facilitator superfamily (MFS) profile" evidence="8">
    <location>
        <begin position="13"/>
        <end position="459"/>
    </location>
</feature>
<feature type="transmembrane region" description="Helical" evidence="7">
    <location>
        <begin position="357"/>
        <end position="382"/>
    </location>
</feature>
<dbReference type="Pfam" id="PF07690">
    <property type="entry name" value="MFS_1"/>
    <property type="match status" value="1"/>
</dbReference>
<dbReference type="EMBL" id="AP025564">
    <property type="protein sequence ID" value="BDE95830.1"/>
    <property type="molecule type" value="Genomic_DNA"/>
</dbReference>
<feature type="transmembrane region" description="Helical" evidence="7">
    <location>
        <begin position="165"/>
        <end position="185"/>
    </location>
</feature>
<dbReference type="PROSITE" id="PS50850">
    <property type="entry name" value="MFS"/>
    <property type="match status" value="1"/>
</dbReference>
<feature type="transmembrane region" description="Helical" evidence="7">
    <location>
        <begin position="138"/>
        <end position="159"/>
    </location>
</feature>
<sequence>MPLLRKQLDPKVVLGIMLTGTFFASVSQSMLTSALPTIMHEFGINATLGQLLTTSYIYVLGIVAAFSAYLITRCNVRRLFLGALALFCAGCAVAYLSTGYGALLASRLMQACGTGVLMPLMQVIALELYPKERHGHALGLVGLVFGFAPVVGPTLSGVITDMLGWRTIFAILGCGALLSLAGSLFAVRDVGKHERTVLDVPSMLLYTFGLVVFMVGVTGLEQFGFFDARAFGPTLVGVVLVAVFAVRQLRVDRPYLKLALFRNRTFATGVVLLVIAQAVMMSSALQVPLCIQEIHGYTPTESGLILLAGALCMPLLNPLTGRLYDRFGGKLNGMIGFFLLVVGTGSFVFFSSDISPLWIAGMYMVRMVGIAFVLMPMTAYCMTDLEGADVPQGAAIVNSFRQICGSLGSSVMMAVVTSVSVDAGSIDVSMVGFSVSFAIQALFAAVAFICVLLFVRGKRQTRKPMPSA</sequence>
<evidence type="ECO:0000256" key="4">
    <source>
        <dbReference type="ARBA" id="ARBA00022692"/>
    </source>
</evidence>
<evidence type="ECO:0000313" key="9">
    <source>
        <dbReference type="EMBL" id="BDE95830.1"/>
    </source>
</evidence>
<keyword evidence="2" id="KW-0813">Transport</keyword>
<organism evidence="9 10">
    <name type="scientific">Raoultibacter timonensis</name>
    <dbReference type="NCBI Taxonomy" id="1907662"/>
    <lineage>
        <taxon>Bacteria</taxon>
        <taxon>Bacillati</taxon>
        <taxon>Actinomycetota</taxon>
        <taxon>Coriobacteriia</taxon>
        <taxon>Eggerthellales</taxon>
        <taxon>Eggerthellaceae</taxon>
        <taxon>Raoultibacter</taxon>
    </lineage>
</organism>
<keyword evidence="4 7" id="KW-0812">Transmembrane</keyword>
<feature type="transmembrane region" description="Helical" evidence="7">
    <location>
        <begin position="55"/>
        <end position="72"/>
    </location>
</feature>
<dbReference type="Gene3D" id="1.20.1720.10">
    <property type="entry name" value="Multidrug resistance protein D"/>
    <property type="match status" value="1"/>
</dbReference>
<feature type="transmembrane region" description="Helical" evidence="7">
    <location>
        <begin position="266"/>
        <end position="285"/>
    </location>
</feature>
<evidence type="ECO:0000313" key="10">
    <source>
        <dbReference type="Proteomes" id="UP001320544"/>
    </source>
</evidence>
<reference evidence="9 10" key="1">
    <citation type="submission" date="2022-01" db="EMBL/GenBank/DDBJ databases">
        <title>Novel bile acid biosynthetic pathways are enriched in the microbiome of centenarians.</title>
        <authorList>
            <person name="Sato Y."/>
            <person name="Atarashi K."/>
            <person name="Plichta R.D."/>
            <person name="Arai Y."/>
            <person name="Sasajima S."/>
            <person name="Kearney M.S."/>
            <person name="Suda W."/>
            <person name="Takeshita K."/>
            <person name="Sasaki T."/>
            <person name="Okamoto S."/>
            <person name="Skelly N.A."/>
            <person name="Okamura Y."/>
            <person name="Vlamakis H."/>
            <person name="Li Y."/>
            <person name="Tanoue T."/>
            <person name="Takei H."/>
            <person name="Nittono H."/>
            <person name="Narushima S."/>
            <person name="Irie J."/>
            <person name="Itoh H."/>
            <person name="Moriya K."/>
            <person name="Sugiura Y."/>
            <person name="Suematsu M."/>
            <person name="Moritoki N."/>
            <person name="Shibata S."/>
            <person name="Littman R.D."/>
            <person name="Fischbach A.M."/>
            <person name="Uwamino Y."/>
            <person name="Inoue T."/>
            <person name="Honda A."/>
            <person name="Hattori M."/>
            <person name="Murai T."/>
            <person name="Xavier J.R."/>
            <person name="Hirose N."/>
            <person name="Honda K."/>
        </authorList>
    </citation>
    <scope>NUCLEOTIDE SEQUENCE [LARGE SCALE GENOMIC DNA]</scope>
    <source>
        <strain evidence="9 10">CE91-St30</strain>
    </source>
</reference>
<comment type="subcellular location">
    <subcellularLocation>
        <location evidence="1">Cell membrane</location>
        <topology evidence="1">Multi-pass membrane protein</topology>
    </subcellularLocation>
</comment>
<dbReference type="PRINTS" id="PR01036">
    <property type="entry name" value="TCRTETB"/>
</dbReference>
<evidence type="ECO:0000256" key="1">
    <source>
        <dbReference type="ARBA" id="ARBA00004651"/>
    </source>
</evidence>
<dbReference type="InterPro" id="IPR036259">
    <property type="entry name" value="MFS_trans_sf"/>
</dbReference>
<feature type="transmembrane region" description="Helical" evidence="7">
    <location>
        <begin position="12"/>
        <end position="35"/>
    </location>
</feature>
<dbReference type="InterPro" id="IPR020846">
    <property type="entry name" value="MFS_dom"/>
</dbReference>
<evidence type="ECO:0000256" key="2">
    <source>
        <dbReference type="ARBA" id="ARBA00022448"/>
    </source>
</evidence>
<feature type="transmembrane region" description="Helical" evidence="7">
    <location>
        <begin position="433"/>
        <end position="455"/>
    </location>
</feature>
<evidence type="ECO:0000256" key="3">
    <source>
        <dbReference type="ARBA" id="ARBA00022475"/>
    </source>
</evidence>
<evidence type="ECO:0000256" key="7">
    <source>
        <dbReference type="SAM" id="Phobius"/>
    </source>
</evidence>
<feature type="transmembrane region" description="Helical" evidence="7">
    <location>
        <begin position="230"/>
        <end position="246"/>
    </location>
</feature>
<keyword evidence="10" id="KW-1185">Reference proteome</keyword>
<keyword evidence="5 7" id="KW-1133">Transmembrane helix</keyword>
<evidence type="ECO:0000259" key="8">
    <source>
        <dbReference type="PROSITE" id="PS50850"/>
    </source>
</evidence>
<proteinExistence type="predicted"/>